<proteinExistence type="predicted"/>
<gene>
    <name evidence="1" type="primary">jg3216</name>
    <name evidence="1" type="ORF">PAEG_LOCUS6467</name>
</gene>
<sequence length="59" mass="6308">IATDLSVAGRRREADDVKRECDDANDAYTFAPPAPPPAAPAALPLPAYVGKLFFKILSH</sequence>
<keyword evidence="2" id="KW-1185">Reference proteome</keyword>
<evidence type="ECO:0000313" key="1">
    <source>
        <dbReference type="EMBL" id="CAH2219182.1"/>
    </source>
</evidence>
<evidence type="ECO:0000313" key="2">
    <source>
        <dbReference type="Proteomes" id="UP000838756"/>
    </source>
</evidence>
<protein>
    <submittedName>
        <fullName evidence="1">Jg3216 protein</fullName>
    </submittedName>
</protein>
<dbReference type="AlphaFoldDB" id="A0A8S4QWP1"/>
<accession>A0A8S4QWP1</accession>
<feature type="non-terminal residue" evidence="1">
    <location>
        <position position="1"/>
    </location>
</feature>
<comment type="caution">
    <text evidence="1">The sequence shown here is derived from an EMBL/GenBank/DDBJ whole genome shotgun (WGS) entry which is preliminary data.</text>
</comment>
<reference evidence="1" key="1">
    <citation type="submission" date="2022-03" db="EMBL/GenBank/DDBJ databases">
        <authorList>
            <person name="Lindestad O."/>
        </authorList>
    </citation>
    <scope>NUCLEOTIDE SEQUENCE</scope>
</reference>
<dbReference type="EMBL" id="CAKXAJ010019874">
    <property type="protein sequence ID" value="CAH2219182.1"/>
    <property type="molecule type" value="Genomic_DNA"/>
</dbReference>
<dbReference type="Proteomes" id="UP000838756">
    <property type="component" value="Unassembled WGS sequence"/>
</dbReference>
<name>A0A8S4QWP1_9NEOP</name>
<organism evidence="1 2">
    <name type="scientific">Pararge aegeria aegeria</name>
    <dbReference type="NCBI Taxonomy" id="348720"/>
    <lineage>
        <taxon>Eukaryota</taxon>
        <taxon>Metazoa</taxon>
        <taxon>Ecdysozoa</taxon>
        <taxon>Arthropoda</taxon>
        <taxon>Hexapoda</taxon>
        <taxon>Insecta</taxon>
        <taxon>Pterygota</taxon>
        <taxon>Neoptera</taxon>
        <taxon>Endopterygota</taxon>
        <taxon>Lepidoptera</taxon>
        <taxon>Glossata</taxon>
        <taxon>Ditrysia</taxon>
        <taxon>Papilionoidea</taxon>
        <taxon>Nymphalidae</taxon>
        <taxon>Satyrinae</taxon>
        <taxon>Satyrini</taxon>
        <taxon>Parargina</taxon>
        <taxon>Pararge</taxon>
    </lineage>
</organism>